<comment type="caution">
    <text evidence="2">The sequence shown here is derived from an EMBL/GenBank/DDBJ whole genome shotgun (WGS) entry which is preliminary data.</text>
</comment>
<evidence type="ECO:0000313" key="2">
    <source>
        <dbReference type="EMBL" id="GAH85680.1"/>
    </source>
</evidence>
<feature type="transmembrane region" description="Helical" evidence="1">
    <location>
        <begin position="110"/>
        <end position="135"/>
    </location>
</feature>
<dbReference type="EMBL" id="BARU01039854">
    <property type="protein sequence ID" value="GAH85680.1"/>
    <property type="molecule type" value="Genomic_DNA"/>
</dbReference>
<keyword evidence="1" id="KW-0472">Membrane</keyword>
<accession>X1JW94</accession>
<keyword evidence="1" id="KW-0812">Transmembrane</keyword>
<feature type="transmembrane region" description="Helical" evidence="1">
    <location>
        <begin position="141"/>
        <end position="161"/>
    </location>
</feature>
<name>X1JW94_9ZZZZ</name>
<gene>
    <name evidence="2" type="ORF">S03H2_61715</name>
</gene>
<organism evidence="2">
    <name type="scientific">marine sediment metagenome</name>
    <dbReference type="NCBI Taxonomy" id="412755"/>
    <lineage>
        <taxon>unclassified sequences</taxon>
        <taxon>metagenomes</taxon>
        <taxon>ecological metagenomes</taxon>
    </lineage>
</organism>
<feature type="transmembrane region" description="Helical" evidence="1">
    <location>
        <begin position="6"/>
        <end position="28"/>
    </location>
</feature>
<sequence>MGFGKAFGLGFLIYVALNFVFALIVALLAGTIDLYFSGITTFPLVFISSLFAPILVLPGDAWLTLGILAVLAAPAAGMLLALIIMIGLIVPPILAAIIAGRTGGGKGAAFGAWFLIAIICATVPLVLGIIAGTLLVDVVTIITFILSGVINGLFYGAIAALSAS</sequence>
<proteinExistence type="predicted"/>
<dbReference type="AlphaFoldDB" id="X1JW94"/>
<keyword evidence="1" id="KW-1133">Transmembrane helix</keyword>
<feature type="non-terminal residue" evidence="2">
    <location>
        <position position="164"/>
    </location>
</feature>
<protein>
    <submittedName>
        <fullName evidence="2">Uncharacterized protein</fullName>
    </submittedName>
</protein>
<evidence type="ECO:0000256" key="1">
    <source>
        <dbReference type="SAM" id="Phobius"/>
    </source>
</evidence>
<reference evidence="2" key="1">
    <citation type="journal article" date="2014" name="Front. Microbiol.">
        <title>High frequency of phylogenetically diverse reductive dehalogenase-homologous genes in deep subseafloor sedimentary metagenomes.</title>
        <authorList>
            <person name="Kawai M."/>
            <person name="Futagami T."/>
            <person name="Toyoda A."/>
            <person name="Takaki Y."/>
            <person name="Nishi S."/>
            <person name="Hori S."/>
            <person name="Arai W."/>
            <person name="Tsubouchi T."/>
            <person name="Morono Y."/>
            <person name="Uchiyama I."/>
            <person name="Ito T."/>
            <person name="Fujiyama A."/>
            <person name="Inagaki F."/>
            <person name="Takami H."/>
        </authorList>
    </citation>
    <scope>NUCLEOTIDE SEQUENCE</scope>
    <source>
        <strain evidence="2">Expedition CK06-06</strain>
    </source>
</reference>
<feature type="transmembrane region" description="Helical" evidence="1">
    <location>
        <begin position="62"/>
        <end position="90"/>
    </location>
</feature>